<dbReference type="InterPro" id="IPR028322">
    <property type="entry name" value="PNRC-like_rgn"/>
</dbReference>
<keyword evidence="3" id="KW-1185">Reference proteome</keyword>
<feature type="compositionally biased region" description="Polar residues" evidence="1">
    <location>
        <begin position="33"/>
        <end position="58"/>
    </location>
</feature>
<organism evidence="2 3">
    <name type="scientific">Mucor plumbeus</name>
    <dbReference type="NCBI Taxonomy" id="97098"/>
    <lineage>
        <taxon>Eukaryota</taxon>
        <taxon>Fungi</taxon>
        <taxon>Fungi incertae sedis</taxon>
        <taxon>Mucoromycota</taxon>
        <taxon>Mucoromycotina</taxon>
        <taxon>Mucoromycetes</taxon>
        <taxon>Mucorales</taxon>
        <taxon>Mucorineae</taxon>
        <taxon>Mucoraceae</taxon>
        <taxon>Mucor</taxon>
    </lineage>
</organism>
<dbReference type="EMBL" id="JAEPRC010000181">
    <property type="protein sequence ID" value="KAG2205176.1"/>
    <property type="molecule type" value="Genomic_DNA"/>
</dbReference>
<gene>
    <name evidence="2" type="ORF">INT46_003485</name>
</gene>
<sequence length="203" mass="22704">MSTRTVSVKSFNNINSKQSHSHAAQLKPIATASKANKNSHHTNQQQPTKKKLQATNNHNKQQQKQRRNNKKVNVAVTDEDLSSSSSSSSSEDDKPIRRNKRNNHYQQQQQSSYVDQVYAGPTFNNAPAPSALPIPAFNARGSPINYPQPLYHSVNPSLQQQSMDLMNLITPQKVVTAAYELEKTNLALSEIQRGLRSMLKIES</sequence>
<dbReference type="Pfam" id="PF15365">
    <property type="entry name" value="PNRC"/>
    <property type="match status" value="1"/>
</dbReference>
<proteinExistence type="predicted"/>
<evidence type="ECO:0000313" key="2">
    <source>
        <dbReference type="EMBL" id="KAG2205176.1"/>
    </source>
</evidence>
<dbReference type="GO" id="GO:0016071">
    <property type="term" value="P:mRNA metabolic process"/>
    <property type="evidence" value="ECO:0007669"/>
    <property type="project" value="UniProtKB-ARBA"/>
</dbReference>
<dbReference type="Proteomes" id="UP000650833">
    <property type="component" value="Unassembled WGS sequence"/>
</dbReference>
<feature type="region of interest" description="Disordered" evidence="1">
    <location>
        <begin position="1"/>
        <end position="111"/>
    </location>
</feature>
<evidence type="ECO:0000256" key="1">
    <source>
        <dbReference type="SAM" id="MobiDB-lite"/>
    </source>
</evidence>
<evidence type="ECO:0000313" key="3">
    <source>
        <dbReference type="Proteomes" id="UP000650833"/>
    </source>
</evidence>
<feature type="compositionally biased region" description="Polar residues" evidence="1">
    <location>
        <begin position="1"/>
        <end position="22"/>
    </location>
</feature>
<protein>
    <submittedName>
        <fullName evidence="2">Uncharacterized protein</fullName>
    </submittedName>
</protein>
<dbReference type="OrthoDB" id="2388351at2759"/>
<reference evidence="2" key="1">
    <citation type="submission" date="2020-12" db="EMBL/GenBank/DDBJ databases">
        <title>Metabolic potential, ecology and presence of endohyphal bacteria is reflected in genomic diversity of Mucoromycotina.</title>
        <authorList>
            <person name="Muszewska A."/>
            <person name="Okrasinska A."/>
            <person name="Steczkiewicz K."/>
            <person name="Drgas O."/>
            <person name="Orlowska M."/>
            <person name="Perlinska-Lenart U."/>
            <person name="Aleksandrzak-Piekarczyk T."/>
            <person name="Szatraj K."/>
            <person name="Zielenkiewicz U."/>
            <person name="Pilsyk S."/>
            <person name="Malc E."/>
            <person name="Mieczkowski P."/>
            <person name="Kruszewska J.S."/>
            <person name="Biernat P."/>
            <person name="Pawlowska J."/>
        </authorList>
    </citation>
    <scope>NUCLEOTIDE SEQUENCE</scope>
    <source>
        <strain evidence="2">CBS 226.32</strain>
    </source>
</reference>
<comment type="caution">
    <text evidence="2">The sequence shown here is derived from an EMBL/GenBank/DDBJ whole genome shotgun (WGS) entry which is preliminary data.</text>
</comment>
<dbReference type="AlphaFoldDB" id="A0A8H7V054"/>
<name>A0A8H7V054_9FUNG</name>
<accession>A0A8H7V054</accession>
<feature type="compositionally biased region" description="Basic residues" evidence="1">
    <location>
        <begin position="61"/>
        <end position="70"/>
    </location>
</feature>